<accession>A0A654DMM8</accession>
<sequence length="48" mass="5649">MFLLIFSGVVGYGNLCLNLGLNHFLRNHYFNYEESPKPKLFFLTVFCM</sequence>
<protein>
    <submittedName>
        <fullName evidence="1">Uncharacterized protein</fullName>
    </submittedName>
</protein>
<gene>
    <name evidence="1" type="ORF">SPHINGO8BC_80114</name>
</gene>
<evidence type="ECO:0000313" key="1">
    <source>
        <dbReference type="EMBL" id="VXD07210.1"/>
    </source>
</evidence>
<evidence type="ECO:0000313" key="2">
    <source>
        <dbReference type="Proteomes" id="UP000432350"/>
    </source>
</evidence>
<reference evidence="1 2" key="1">
    <citation type="submission" date="2019-10" db="EMBL/GenBank/DDBJ databases">
        <authorList>
            <person name="Karimi E."/>
        </authorList>
    </citation>
    <scope>NUCLEOTIDE SEQUENCE [LARGE SCALE GENOMIC DNA]</scope>
    <source>
        <strain evidence="1">Sphingobacterium sp. 8BC</strain>
    </source>
</reference>
<dbReference type="EMBL" id="CABWMV010000027">
    <property type="protein sequence ID" value="VXD07210.1"/>
    <property type="molecule type" value="Genomic_DNA"/>
</dbReference>
<dbReference type="AlphaFoldDB" id="A0A654DMM8"/>
<proteinExistence type="predicted"/>
<name>A0A654DMM8_SPHMU</name>
<organism evidence="1 2">
    <name type="scientific">Sphingobacterium multivorum</name>
    <dbReference type="NCBI Taxonomy" id="28454"/>
    <lineage>
        <taxon>Bacteria</taxon>
        <taxon>Pseudomonadati</taxon>
        <taxon>Bacteroidota</taxon>
        <taxon>Sphingobacteriia</taxon>
        <taxon>Sphingobacteriales</taxon>
        <taxon>Sphingobacteriaceae</taxon>
        <taxon>Sphingobacterium</taxon>
    </lineage>
</organism>
<dbReference type="Proteomes" id="UP000432350">
    <property type="component" value="Unassembled WGS sequence"/>
</dbReference>